<dbReference type="InParanoid" id="E9GMT9"/>
<name>E9GMT9_DAPPU</name>
<reference evidence="1 2" key="1">
    <citation type="journal article" date="2011" name="Science">
        <title>The ecoresponsive genome of Daphnia pulex.</title>
        <authorList>
            <person name="Colbourne J.K."/>
            <person name="Pfrender M.E."/>
            <person name="Gilbert D."/>
            <person name="Thomas W.K."/>
            <person name="Tucker A."/>
            <person name="Oakley T.H."/>
            <person name="Tokishita S."/>
            <person name="Aerts A."/>
            <person name="Arnold G.J."/>
            <person name="Basu M.K."/>
            <person name="Bauer D.J."/>
            <person name="Caceres C.E."/>
            <person name="Carmel L."/>
            <person name="Casola C."/>
            <person name="Choi J.H."/>
            <person name="Detter J.C."/>
            <person name="Dong Q."/>
            <person name="Dusheyko S."/>
            <person name="Eads B.D."/>
            <person name="Frohlich T."/>
            <person name="Geiler-Samerotte K.A."/>
            <person name="Gerlach D."/>
            <person name="Hatcher P."/>
            <person name="Jogdeo S."/>
            <person name="Krijgsveld J."/>
            <person name="Kriventseva E.V."/>
            <person name="Kultz D."/>
            <person name="Laforsch C."/>
            <person name="Lindquist E."/>
            <person name="Lopez J."/>
            <person name="Manak J.R."/>
            <person name="Muller J."/>
            <person name="Pangilinan J."/>
            <person name="Patwardhan R.P."/>
            <person name="Pitluck S."/>
            <person name="Pritham E.J."/>
            <person name="Rechtsteiner A."/>
            <person name="Rho M."/>
            <person name="Rogozin I.B."/>
            <person name="Sakarya O."/>
            <person name="Salamov A."/>
            <person name="Schaack S."/>
            <person name="Shapiro H."/>
            <person name="Shiga Y."/>
            <person name="Skalitzky C."/>
            <person name="Smith Z."/>
            <person name="Souvorov A."/>
            <person name="Sung W."/>
            <person name="Tang Z."/>
            <person name="Tsuchiya D."/>
            <person name="Tu H."/>
            <person name="Vos H."/>
            <person name="Wang M."/>
            <person name="Wolf Y.I."/>
            <person name="Yamagata H."/>
            <person name="Yamada T."/>
            <person name="Ye Y."/>
            <person name="Shaw J.R."/>
            <person name="Andrews J."/>
            <person name="Crease T.J."/>
            <person name="Tang H."/>
            <person name="Lucas S.M."/>
            <person name="Robertson H.M."/>
            <person name="Bork P."/>
            <person name="Koonin E.V."/>
            <person name="Zdobnov E.M."/>
            <person name="Grigoriev I.V."/>
            <person name="Lynch M."/>
            <person name="Boore J.L."/>
        </authorList>
    </citation>
    <scope>NUCLEOTIDE SEQUENCE [LARGE SCALE GENOMIC DNA]</scope>
</reference>
<proteinExistence type="predicted"/>
<dbReference type="EMBL" id="GL732553">
    <property type="protein sequence ID" value="EFX79150.1"/>
    <property type="molecule type" value="Genomic_DNA"/>
</dbReference>
<evidence type="ECO:0000313" key="2">
    <source>
        <dbReference type="Proteomes" id="UP000000305"/>
    </source>
</evidence>
<dbReference type="Proteomes" id="UP000000305">
    <property type="component" value="Unassembled WGS sequence"/>
</dbReference>
<sequence length="93" mass="10850">MYACLHTTHVRIAFPARGNPSRQHKSTGKPEILLSAASNRTTWIIHHESFGRRELTIPINKGRRRGQCDSDKDFIWPLSMREGKQQEKWHKTD</sequence>
<evidence type="ECO:0000313" key="1">
    <source>
        <dbReference type="EMBL" id="EFX79150.1"/>
    </source>
</evidence>
<organism evidence="1 2">
    <name type="scientific">Daphnia pulex</name>
    <name type="common">Water flea</name>
    <dbReference type="NCBI Taxonomy" id="6669"/>
    <lineage>
        <taxon>Eukaryota</taxon>
        <taxon>Metazoa</taxon>
        <taxon>Ecdysozoa</taxon>
        <taxon>Arthropoda</taxon>
        <taxon>Crustacea</taxon>
        <taxon>Branchiopoda</taxon>
        <taxon>Diplostraca</taxon>
        <taxon>Cladocera</taxon>
        <taxon>Anomopoda</taxon>
        <taxon>Daphniidae</taxon>
        <taxon>Daphnia</taxon>
    </lineage>
</organism>
<dbReference type="KEGG" id="dpx:DAPPUDRAFT_245225"/>
<gene>
    <name evidence="1" type="ORF">DAPPUDRAFT_245225</name>
</gene>
<dbReference type="HOGENOM" id="CLU_2401876_0_0_1"/>
<accession>E9GMT9</accession>
<protein>
    <submittedName>
        <fullName evidence="1">Uncharacterized protein</fullName>
    </submittedName>
</protein>
<keyword evidence="2" id="KW-1185">Reference proteome</keyword>
<dbReference type="AlphaFoldDB" id="E9GMT9"/>